<sequence>MRRLRDAMLEASDDIAPMQRPPRFEEAQDLVRSALAHAEAAGLPDITLAAVLIIEAIPRLAGSYGPEHAARILAMFAGCLEASVPSRQ</sequence>
<dbReference type="RefSeq" id="WP_115689701.1">
    <property type="nucleotide sequence ID" value="NZ_CP031417.1"/>
</dbReference>
<reference evidence="1 2" key="1">
    <citation type="submission" date="2018-07" db="EMBL/GenBank/DDBJ databases">
        <authorList>
            <person name="Quirk P.G."/>
            <person name="Krulwich T.A."/>
        </authorList>
    </citation>
    <scope>NUCLEOTIDE SEQUENCE [LARGE SCALE GENOMIC DNA]</scope>
    <source>
        <strain evidence="1 2">CC-BB4</strain>
    </source>
</reference>
<keyword evidence="2" id="KW-1185">Reference proteome</keyword>
<organism evidence="1 2">
    <name type="scientific">Pseudolabrys taiwanensis</name>
    <dbReference type="NCBI Taxonomy" id="331696"/>
    <lineage>
        <taxon>Bacteria</taxon>
        <taxon>Pseudomonadati</taxon>
        <taxon>Pseudomonadota</taxon>
        <taxon>Alphaproteobacteria</taxon>
        <taxon>Hyphomicrobiales</taxon>
        <taxon>Xanthobacteraceae</taxon>
        <taxon>Pseudolabrys</taxon>
    </lineage>
</organism>
<name>A0A345ZTI9_9HYPH</name>
<dbReference type="EMBL" id="CP031417">
    <property type="protein sequence ID" value="AXK80236.1"/>
    <property type="molecule type" value="Genomic_DNA"/>
</dbReference>
<accession>A0A345ZTI9</accession>
<evidence type="ECO:0000313" key="2">
    <source>
        <dbReference type="Proteomes" id="UP000254889"/>
    </source>
</evidence>
<dbReference type="KEGG" id="ptaw:DW352_06710"/>
<evidence type="ECO:0000313" key="1">
    <source>
        <dbReference type="EMBL" id="AXK80236.1"/>
    </source>
</evidence>
<proteinExistence type="predicted"/>
<dbReference type="Proteomes" id="UP000254889">
    <property type="component" value="Chromosome"/>
</dbReference>
<dbReference type="OrthoDB" id="8450442at2"/>
<gene>
    <name evidence="1" type="ORF">DW352_06710</name>
</gene>
<protein>
    <submittedName>
        <fullName evidence="1">Uncharacterized protein</fullName>
    </submittedName>
</protein>
<dbReference type="AlphaFoldDB" id="A0A345ZTI9"/>